<dbReference type="PANTHER" id="PTHR43022">
    <property type="entry name" value="PROTEIN SMF"/>
    <property type="match status" value="1"/>
</dbReference>
<accession>D6Y7B8</accession>
<evidence type="ECO:0000256" key="1">
    <source>
        <dbReference type="ARBA" id="ARBA00006525"/>
    </source>
</evidence>
<feature type="compositionally biased region" description="Basic and acidic residues" evidence="2">
    <location>
        <begin position="33"/>
        <end position="44"/>
    </location>
</feature>
<organism evidence="4 5">
    <name type="scientific">Thermobispora bispora (strain ATCC 19993 / DSM 43833 / CBS 139.67 / JCM 10125 / KCTC 9307 / NBRC 14880 / R51)</name>
    <dbReference type="NCBI Taxonomy" id="469371"/>
    <lineage>
        <taxon>Bacteria</taxon>
        <taxon>Bacillati</taxon>
        <taxon>Actinomycetota</taxon>
        <taxon>Actinomycetes</taxon>
        <taxon>Streptosporangiales</taxon>
        <taxon>Streptosporangiaceae</taxon>
        <taxon>Thermobispora</taxon>
    </lineage>
</organism>
<dbReference type="InterPro" id="IPR057666">
    <property type="entry name" value="DrpA_SLOG"/>
</dbReference>
<keyword evidence="5" id="KW-1185">Reference proteome</keyword>
<feature type="domain" description="Smf/DprA SLOG" evidence="3">
    <location>
        <begin position="157"/>
        <end position="368"/>
    </location>
</feature>
<dbReference type="Pfam" id="PF02481">
    <property type="entry name" value="DNA_processg_A"/>
    <property type="match status" value="1"/>
</dbReference>
<dbReference type="STRING" id="469371.Tbis_0990"/>
<proteinExistence type="inferred from homology"/>
<sequence length="475" mass="49022">MGSAERPRSPADPGPRCRPAGRLDGPDAPPDATDARPDGPDARPDGPAGPPGGPADRPDGTVPEEDRLARVALMRLADAGDPVMGRLIAHSGPRGALEQASRGRLDGDFVRREREVAAPGRPADLDRLAAAWAARYAALKPDPAADLARAAERGTRLVIPGDPEWPTQLDDLGDSRPLGLWVEGTADLRLTCLRSVSIVGARAATPYGTQTAAELAADLGSLGWSVVSGGAYGIDGAAHRGALAAGAPTVVVLACGTDVCYPSAHEDLFRAVRSQGVVVSEWPPGAHPTRLRFLVRNRVIAALSRGTVVVQAAARSGALNTAGHALELNRHLMAVPGPITSEVSMGCHLLIRQGKAVCVTSAREIVELVGSIGADLAPEPRGPVLPRDLLDDETRRVLEAVPARGGMGPAAIAVAAGVDLPTALAALGRLAVAGFIERCAKGWRLRRDGERSPGHGDGPAAGDRPPGRDAPRSPG</sequence>
<dbReference type="eggNOG" id="COG0758">
    <property type="taxonomic scope" value="Bacteria"/>
</dbReference>
<comment type="similarity">
    <text evidence="1">Belongs to the DprA/Smf family.</text>
</comment>
<evidence type="ECO:0000313" key="4">
    <source>
        <dbReference type="EMBL" id="ADG87713.1"/>
    </source>
</evidence>
<reference evidence="4 5" key="1">
    <citation type="submission" date="2010-01" db="EMBL/GenBank/DDBJ databases">
        <title>The complete genome of Thermobispora bispora DSM 43833.</title>
        <authorList>
            <consortium name="US DOE Joint Genome Institute (JGI-PGF)"/>
            <person name="Lucas S."/>
            <person name="Copeland A."/>
            <person name="Lapidus A."/>
            <person name="Glavina del Rio T."/>
            <person name="Dalin E."/>
            <person name="Tice H."/>
            <person name="Bruce D."/>
            <person name="Goodwin L."/>
            <person name="Pitluck S."/>
            <person name="Kyrpides N."/>
            <person name="Mavromatis K."/>
            <person name="Ivanova N."/>
            <person name="Mikhailova N."/>
            <person name="Chertkov O."/>
            <person name="Brettin T."/>
            <person name="Detter J.C."/>
            <person name="Han C."/>
            <person name="Larimer F."/>
            <person name="Land M."/>
            <person name="Hauser L."/>
            <person name="Markowitz V."/>
            <person name="Cheng J.-F."/>
            <person name="Hugenholtz P."/>
            <person name="Woyke T."/>
            <person name="Wu D."/>
            <person name="Jando M."/>
            <person name="Schneider S."/>
            <person name="Klenk H.-P."/>
            <person name="Eisen J.A."/>
        </authorList>
    </citation>
    <scope>NUCLEOTIDE SEQUENCE [LARGE SCALE GENOMIC DNA]</scope>
    <source>
        <strain evidence="5">ATCC 19993 / DSM 43833 / CBS 139.67 / JCM 10125 / KCTC 9307 / NBRC 14880 / R51</strain>
    </source>
</reference>
<feature type="region of interest" description="Disordered" evidence="2">
    <location>
        <begin position="446"/>
        <end position="475"/>
    </location>
</feature>
<name>D6Y7B8_THEBD</name>
<protein>
    <submittedName>
        <fullName evidence="4">DNA protecting protein DprA</fullName>
    </submittedName>
</protein>
<dbReference type="Proteomes" id="UP000006640">
    <property type="component" value="Chromosome"/>
</dbReference>
<feature type="compositionally biased region" description="Basic and acidic residues" evidence="2">
    <location>
        <begin position="465"/>
        <end position="475"/>
    </location>
</feature>
<dbReference type="EMBL" id="CP001874">
    <property type="protein sequence ID" value="ADG87713.1"/>
    <property type="molecule type" value="Genomic_DNA"/>
</dbReference>
<dbReference type="HOGENOM" id="CLU_029601_2_1_11"/>
<evidence type="ECO:0000313" key="5">
    <source>
        <dbReference type="Proteomes" id="UP000006640"/>
    </source>
</evidence>
<dbReference type="PANTHER" id="PTHR43022:SF1">
    <property type="entry name" value="PROTEIN SMF"/>
    <property type="match status" value="1"/>
</dbReference>
<gene>
    <name evidence="4" type="ordered locus">Tbis_0990</name>
</gene>
<dbReference type="GO" id="GO:0009294">
    <property type="term" value="P:DNA-mediated transformation"/>
    <property type="evidence" value="ECO:0007669"/>
    <property type="project" value="InterPro"/>
</dbReference>
<feature type="region of interest" description="Disordered" evidence="2">
    <location>
        <begin position="1"/>
        <end position="62"/>
    </location>
</feature>
<evidence type="ECO:0000256" key="2">
    <source>
        <dbReference type="SAM" id="MobiDB-lite"/>
    </source>
</evidence>
<dbReference type="Gene3D" id="3.40.50.450">
    <property type="match status" value="1"/>
</dbReference>
<evidence type="ECO:0000259" key="3">
    <source>
        <dbReference type="Pfam" id="PF02481"/>
    </source>
</evidence>
<dbReference type="AlphaFoldDB" id="D6Y7B8"/>
<dbReference type="RefSeq" id="WP_013131246.1">
    <property type="nucleotide sequence ID" value="NC_014165.1"/>
</dbReference>
<dbReference type="KEGG" id="tbi:Tbis_0990"/>
<dbReference type="NCBIfam" id="TIGR00732">
    <property type="entry name" value="dprA"/>
    <property type="match status" value="1"/>
</dbReference>
<dbReference type="InterPro" id="IPR003488">
    <property type="entry name" value="DprA"/>
</dbReference>
<dbReference type="SUPFAM" id="SSF102405">
    <property type="entry name" value="MCP/YpsA-like"/>
    <property type="match status" value="1"/>
</dbReference>